<evidence type="ECO:0000313" key="1">
    <source>
        <dbReference type="EMBL" id="SVE17132.1"/>
    </source>
</evidence>
<protein>
    <submittedName>
        <fullName evidence="1">Uncharacterized protein</fullName>
    </submittedName>
</protein>
<name>A0A383BAX3_9ZZZZ</name>
<reference evidence="1" key="1">
    <citation type="submission" date="2018-05" db="EMBL/GenBank/DDBJ databases">
        <authorList>
            <person name="Lanie J.A."/>
            <person name="Ng W.-L."/>
            <person name="Kazmierczak K.M."/>
            <person name="Andrzejewski T.M."/>
            <person name="Davidsen T.M."/>
            <person name="Wayne K.J."/>
            <person name="Tettelin H."/>
            <person name="Glass J.I."/>
            <person name="Rusch D."/>
            <person name="Podicherti R."/>
            <person name="Tsui H.-C.T."/>
            <person name="Winkler M.E."/>
        </authorList>
    </citation>
    <scope>NUCLEOTIDE SEQUENCE</scope>
</reference>
<dbReference type="AlphaFoldDB" id="A0A383BAX3"/>
<accession>A0A383BAX3</accession>
<dbReference type="EMBL" id="UINC01198942">
    <property type="protein sequence ID" value="SVE17132.1"/>
    <property type="molecule type" value="Genomic_DNA"/>
</dbReference>
<proteinExistence type="predicted"/>
<organism evidence="1">
    <name type="scientific">marine metagenome</name>
    <dbReference type="NCBI Taxonomy" id="408172"/>
    <lineage>
        <taxon>unclassified sequences</taxon>
        <taxon>metagenomes</taxon>
        <taxon>ecological metagenomes</taxon>
    </lineage>
</organism>
<dbReference type="PROSITE" id="PS51257">
    <property type="entry name" value="PROKAR_LIPOPROTEIN"/>
    <property type="match status" value="1"/>
</dbReference>
<sequence length="82" mass="9759">MKDIKTFLIGFLTCACLFLIMGHQIRYMSAEDIVYKKVNRETLDAEQTDVSSMLTELRYDIIGLKDFKREIEHELYMHKHDD</sequence>
<gene>
    <name evidence="1" type="ORF">METZ01_LOCUS469986</name>
</gene>